<dbReference type="SUPFAM" id="SSF48452">
    <property type="entry name" value="TPR-like"/>
    <property type="match status" value="1"/>
</dbReference>
<organism evidence="1 2">
    <name type="scientific">Vibrio parahaemolyticus</name>
    <dbReference type="NCBI Taxonomy" id="670"/>
    <lineage>
        <taxon>Bacteria</taxon>
        <taxon>Pseudomonadati</taxon>
        <taxon>Pseudomonadota</taxon>
        <taxon>Gammaproteobacteria</taxon>
        <taxon>Vibrionales</taxon>
        <taxon>Vibrionaceae</taxon>
        <taxon>Vibrio</taxon>
    </lineage>
</organism>
<name>A0A7Y0X5Z6_VIBPH</name>
<protein>
    <submittedName>
        <fullName evidence="1">Tetratricopeptide repeat protein</fullName>
    </submittedName>
</protein>
<dbReference type="Gene3D" id="1.25.40.10">
    <property type="entry name" value="Tetratricopeptide repeat domain"/>
    <property type="match status" value="1"/>
</dbReference>
<reference evidence="1 2" key="1">
    <citation type="submission" date="2020-04" db="EMBL/GenBank/DDBJ databases">
        <title>Whole-genome sequencing of Vibrio spp. from China reveals different genetic environments of blaCTX-M-14 among diverse lineages.</title>
        <authorList>
            <person name="Zheng Z."/>
            <person name="Ye L."/>
            <person name="Chen S."/>
        </authorList>
    </citation>
    <scope>NUCLEOTIDE SEQUENCE [LARGE SCALE GENOMIC DNA]</scope>
    <source>
        <strain evidence="1 2">Vb0574</strain>
    </source>
</reference>
<evidence type="ECO:0000313" key="1">
    <source>
        <dbReference type="EMBL" id="NMU26465.1"/>
    </source>
</evidence>
<dbReference type="Pfam" id="PF13374">
    <property type="entry name" value="TPR_10"/>
    <property type="match status" value="1"/>
</dbReference>
<dbReference type="Pfam" id="PF13176">
    <property type="entry name" value="TPR_7"/>
    <property type="match status" value="1"/>
</dbReference>
<comment type="caution">
    <text evidence="1">The sequence shown here is derived from an EMBL/GenBank/DDBJ whole genome shotgun (WGS) entry which is preliminary data.</text>
</comment>
<dbReference type="AlphaFoldDB" id="A0A7Y0X5Z6"/>
<proteinExistence type="predicted"/>
<dbReference type="EMBL" id="JABCLD010001158">
    <property type="protein sequence ID" value="NMU26465.1"/>
    <property type="molecule type" value="Genomic_DNA"/>
</dbReference>
<accession>A0A7Y0X5Z6</accession>
<dbReference type="InterPro" id="IPR011990">
    <property type="entry name" value="TPR-like_helical_dom_sf"/>
</dbReference>
<dbReference type="Proteomes" id="UP000555836">
    <property type="component" value="Unassembled WGS sequence"/>
</dbReference>
<gene>
    <name evidence="1" type="ORF">HKB21_12620</name>
</gene>
<sequence>NNYNYRGDYEKALSLYRQLMANMSPQSDPSGIYNDVGNLLAELGQFEQSEQYLIQTLLVRQDEGTPLEVAQVEHSLGAMYR</sequence>
<feature type="non-terminal residue" evidence="1">
    <location>
        <position position="81"/>
    </location>
</feature>
<evidence type="ECO:0000313" key="2">
    <source>
        <dbReference type="Proteomes" id="UP000555836"/>
    </source>
</evidence>
<dbReference type="InterPro" id="IPR019734">
    <property type="entry name" value="TPR_rpt"/>
</dbReference>
<feature type="non-terminal residue" evidence="1">
    <location>
        <position position="1"/>
    </location>
</feature>